<dbReference type="Proteomes" id="UP000005234">
    <property type="component" value="Chromosome"/>
</dbReference>
<dbReference type="InterPro" id="IPR006143">
    <property type="entry name" value="RND_pump_MFP"/>
</dbReference>
<dbReference type="InterPro" id="IPR058634">
    <property type="entry name" value="AaeA-lik-b-barrel"/>
</dbReference>
<dbReference type="InterPro" id="IPR058625">
    <property type="entry name" value="MdtA-like_BSH"/>
</dbReference>
<comment type="similarity">
    <text evidence="1">Belongs to the membrane fusion protein (MFP) (TC 8.A.1) family.</text>
</comment>
<dbReference type="InterPro" id="IPR050393">
    <property type="entry name" value="MFP_Efflux_Pump"/>
</dbReference>
<dbReference type="OrthoDB" id="9811754at2"/>
<dbReference type="GO" id="GO:0016020">
    <property type="term" value="C:membrane"/>
    <property type="evidence" value="ECO:0007669"/>
    <property type="project" value="InterPro"/>
</dbReference>
<feature type="domain" description="p-hydroxybenzoic acid efflux pump subunit AaeA-like beta-barrel" evidence="8">
    <location>
        <begin position="195"/>
        <end position="291"/>
    </location>
</feature>
<evidence type="ECO:0000256" key="4">
    <source>
        <dbReference type="ARBA" id="ARBA00023136"/>
    </source>
</evidence>
<feature type="domain" description="Multidrug resistance protein MdtA-like barrel-sandwich hybrid" evidence="7">
    <location>
        <begin position="53"/>
        <end position="191"/>
    </location>
</feature>
<sequence>MRLRHTTINVLAVSGRVVLSLFLAAVAWFLLDAIWTYYERDPRTRDGHVRADVVGVTTDVSGLVTAVNIEGNRFVRKGQILFQVDPARFAIALRQADATVESRRADLIYARQQARRDHALRGLVAQQQTDQADSNLRAAHAALDLALAARDSAALDLRRATVRAPVDGVASYVNLRPGAYVHAGTAVLALVDADSIRVEGYFQETRLGRIHIGDRARIHLIGDKTLLYGHVSSITGAVNDSDTTVGSNLLPSIDPNFSWVRLAQRVPVRITIDGHPAQPLLLPGRTASIVILGSDHVPASAASAPSAGSSATAPAGDRNHWPQQVAPAQPGAAGEWP</sequence>
<reference evidence="9" key="1">
    <citation type="submission" date="2012-02" db="EMBL/GenBank/DDBJ databases">
        <title>The complete genome of Frateuria aurantia DSM 6220.</title>
        <authorList>
            <consortium name="US DOE Joint Genome Institute (JGI-PGF)"/>
            <person name="Lucas S."/>
            <person name="Copeland A."/>
            <person name="Lapidus A."/>
            <person name="Glavina del Rio T."/>
            <person name="Dalin E."/>
            <person name="Tice H."/>
            <person name="Bruce D."/>
            <person name="Goodwin L."/>
            <person name="Pitluck S."/>
            <person name="Peters L."/>
            <person name="Ovchinnikova G."/>
            <person name="Teshima H."/>
            <person name="Kyrpides N."/>
            <person name="Mavromatis K."/>
            <person name="Ivanova N."/>
            <person name="Brettin T."/>
            <person name="Detter J.C."/>
            <person name="Han C."/>
            <person name="Larimer F."/>
            <person name="Land M."/>
            <person name="Hauser L."/>
            <person name="Markowitz V."/>
            <person name="Cheng J.-F."/>
            <person name="Hugenholtz P."/>
            <person name="Woyke T."/>
            <person name="Wu D."/>
            <person name="Brambilla E."/>
            <person name="Klenk H.-P."/>
            <person name="Eisen J.A."/>
        </authorList>
    </citation>
    <scope>NUCLEOTIDE SEQUENCE</scope>
    <source>
        <strain evidence="9">DSM 6220</strain>
    </source>
</reference>
<dbReference type="Gene3D" id="2.40.50.100">
    <property type="match status" value="1"/>
</dbReference>
<feature type="transmembrane region" description="Helical" evidence="6">
    <location>
        <begin position="17"/>
        <end position="38"/>
    </location>
</feature>
<dbReference type="PANTHER" id="PTHR30367">
    <property type="entry name" value="P-HYDROXYBENZOIC ACID EFFLUX PUMP SUBUNIT AAEA-RELATED"/>
    <property type="match status" value="1"/>
</dbReference>
<dbReference type="GO" id="GO:0022857">
    <property type="term" value="F:transmembrane transporter activity"/>
    <property type="evidence" value="ECO:0007669"/>
    <property type="project" value="InterPro"/>
</dbReference>
<dbReference type="RefSeq" id="WP_014402599.1">
    <property type="nucleotide sequence ID" value="NC_017033.1"/>
</dbReference>
<protein>
    <submittedName>
        <fullName evidence="9">RND family efflux transporter, MFP subunit</fullName>
    </submittedName>
</protein>
<dbReference type="STRING" id="767434.Fraau_1133"/>
<dbReference type="Gene3D" id="1.10.287.470">
    <property type="entry name" value="Helix hairpin bin"/>
    <property type="match status" value="1"/>
</dbReference>
<evidence type="ECO:0000256" key="1">
    <source>
        <dbReference type="ARBA" id="ARBA00009477"/>
    </source>
</evidence>
<keyword evidence="4 6" id="KW-0472">Membrane</keyword>
<evidence type="ECO:0000256" key="2">
    <source>
        <dbReference type="ARBA" id="ARBA00022692"/>
    </source>
</evidence>
<evidence type="ECO:0000313" key="10">
    <source>
        <dbReference type="Proteomes" id="UP000005234"/>
    </source>
</evidence>
<organism evidence="9 10">
    <name type="scientific">Frateuria aurantia (strain ATCC 33424 / DSM 6220 / KCTC 2777 / LMG 1558 / NBRC 3245 / NCIMB 13370)</name>
    <name type="common">Acetobacter aurantius</name>
    <dbReference type="NCBI Taxonomy" id="767434"/>
    <lineage>
        <taxon>Bacteria</taxon>
        <taxon>Pseudomonadati</taxon>
        <taxon>Pseudomonadota</taxon>
        <taxon>Gammaproteobacteria</taxon>
        <taxon>Lysobacterales</taxon>
        <taxon>Rhodanobacteraceae</taxon>
        <taxon>Frateuria</taxon>
    </lineage>
</organism>
<dbReference type="AlphaFoldDB" id="H8L3Z9"/>
<evidence type="ECO:0000259" key="7">
    <source>
        <dbReference type="Pfam" id="PF25917"/>
    </source>
</evidence>
<keyword evidence="10" id="KW-1185">Reference proteome</keyword>
<dbReference type="EMBL" id="CP003350">
    <property type="protein sequence ID" value="AFC85593.1"/>
    <property type="molecule type" value="Genomic_DNA"/>
</dbReference>
<dbReference type="Gene3D" id="2.40.30.170">
    <property type="match status" value="1"/>
</dbReference>
<gene>
    <name evidence="9" type="ordered locus">Fraau_1133</name>
</gene>
<dbReference type="Pfam" id="PF25917">
    <property type="entry name" value="BSH_RND"/>
    <property type="match status" value="1"/>
</dbReference>
<evidence type="ECO:0000313" key="9">
    <source>
        <dbReference type="EMBL" id="AFC85593.1"/>
    </source>
</evidence>
<evidence type="ECO:0000256" key="5">
    <source>
        <dbReference type="SAM" id="MobiDB-lite"/>
    </source>
</evidence>
<dbReference type="NCBIfam" id="TIGR01730">
    <property type="entry name" value="RND_mfp"/>
    <property type="match status" value="1"/>
</dbReference>
<evidence type="ECO:0000256" key="3">
    <source>
        <dbReference type="ARBA" id="ARBA00022989"/>
    </source>
</evidence>
<dbReference type="eggNOG" id="COG1566">
    <property type="taxonomic scope" value="Bacteria"/>
</dbReference>
<proteinExistence type="inferred from homology"/>
<dbReference type="SUPFAM" id="SSF111369">
    <property type="entry name" value="HlyD-like secretion proteins"/>
    <property type="match status" value="1"/>
</dbReference>
<dbReference type="KEGG" id="fau:Fraau_1133"/>
<evidence type="ECO:0000259" key="8">
    <source>
        <dbReference type="Pfam" id="PF25963"/>
    </source>
</evidence>
<evidence type="ECO:0000256" key="6">
    <source>
        <dbReference type="SAM" id="Phobius"/>
    </source>
</evidence>
<feature type="region of interest" description="Disordered" evidence="5">
    <location>
        <begin position="301"/>
        <end position="337"/>
    </location>
</feature>
<dbReference type="PANTHER" id="PTHR30367:SF12">
    <property type="entry name" value="P-HYDROXYBENZOIC ACID EFFLUX PUMP SUBUNIT AAEA"/>
    <property type="match status" value="1"/>
</dbReference>
<keyword evidence="3 6" id="KW-1133">Transmembrane helix</keyword>
<dbReference type="HOGENOM" id="CLU_018816_15_2_6"/>
<accession>H8L3Z9</accession>
<dbReference type="Pfam" id="PF25963">
    <property type="entry name" value="Beta-barrel_AAEA"/>
    <property type="match status" value="1"/>
</dbReference>
<name>H8L3Z9_FRAAD</name>
<keyword evidence="2 6" id="KW-0812">Transmembrane</keyword>